<dbReference type="OrthoDB" id="9814695at2"/>
<dbReference type="CDD" id="cd01094">
    <property type="entry name" value="Alkanesulfonate_monoxygenase"/>
    <property type="match status" value="1"/>
</dbReference>
<dbReference type="Gene3D" id="3.20.20.30">
    <property type="entry name" value="Luciferase-like domain"/>
    <property type="match status" value="1"/>
</dbReference>
<keyword evidence="2" id="KW-0288">FMN</keyword>
<dbReference type="SUPFAM" id="SSF51679">
    <property type="entry name" value="Bacterial luciferase-like"/>
    <property type="match status" value="1"/>
</dbReference>
<evidence type="ECO:0000313" key="6">
    <source>
        <dbReference type="EMBL" id="SAL35472.1"/>
    </source>
</evidence>
<evidence type="ECO:0000313" key="7">
    <source>
        <dbReference type="Proteomes" id="UP000054893"/>
    </source>
</evidence>
<keyword evidence="1" id="KW-0285">Flavoprotein</keyword>
<dbReference type="GO" id="GO:0046306">
    <property type="term" value="P:alkanesulfonate catabolic process"/>
    <property type="evidence" value="ECO:0007669"/>
    <property type="project" value="TreeGrafter"/>
</dbReference>
<accession>A0A158GTV0</accession>
<protein>
    <submittedName>
        <fullName evidence="6">Alkanesulfonate monooxygenase</fullName>
    </submittedName>
</protein>
<evidence type="ECO:0000259" key="5">
    <source>
        <dbReference type="Pfam" id="PF00296"/>
    </source>
</evidence>
<dbReference type="Proteomes" id="UP000054893">
    <property type="component" value="Unassembled WGS sequence"/>
</dbReference>
<evidence type="ECO:0000256" key="4">
    <source>
        <dbReference type="ARBA" id="ARBA00023033"/>
    </source>
</evidence>
<reference evidence="6 7" key="1">
    <citation type="submission" date="2016-01" db="EMBL/GenBank/DDBJ databases">
        <authorList>
            <person name="Oliw E.H."/>
        </authorList>
    </citation>
    <scope>NUCLEOTIDE SEQUENCE [LARGE SCALE GENOMIC DNA]</scope>
    <source>
        <strain evidence="6">LMG 22029</strain>
    </source>
</reference>
<feature type="domain" description="Luciferase-like" evidence="5">
    <location>
        <begin position="9"/>
        <end position="327"/>
    </location>
</feature>
<keyword evidence="4 6" id="KW-0503">Monooxygenase</keyword>
<organism evidence="6 7">
    <name type="scientific">Caballeronia sordidicola</name>
    <name type="common">Burkholderia sordidicola</name>
    <dbReference type="NCBI Taxonomy" id="196367"/>
    <lineage>
        <taxon>Bacteria</taxon>
        <taxon>Pseudomonadati</taxon>
        <taxon>Pseudomonadota</taxon>
        <taxon>Betaproteobacteria</taxon>
        <taxon>Burkholderiales</taxon>
        <taxon>Burkholderiaceae</taxon>
        <taxon>Caballeronia</taxon>
    </lineage>
</organism>
<dbReference type="EMBL" id="FCOC02000010">
    <property type="protein sequence ID" value="SAL35472.1"/>
    <property type="molecule type" value="Genomic_DNA"/>
</dbReference>
<keyword evidence="3" id="KW-0560">Oxidoreductase</keyword>
<dbReference type="Pfam" id="PF00296">
    <property type="entry name" value="Bac_luciferase"/>
    <property type="match status" value="1"/>
</dbReference>
<name>A0A158GTV0_CABSO</name>
<sequence>MSVEFIGYVSHQESSEIHLPQGPAVNPPYIAAVAQAHEYGGFDRVLIAHSSASPDGFQIASFVAQQTKRLGILLAHRPGFVAPTLAARQLATLDHFSAGRTAVHIISGGDNTEQQRDGDFLEHDDRYKRTDEYLDVVKQSWTSEKPFDHDGEFYKVRGHRSLIRPVQKPHLPVYFGGSSEAAIQVAGKHADVFALWGESLAQVAETIERVRAAARVHGREHAIRFSLSLRPIIAATEDAAWARAESILERAKQVVTSNPNFTRRPSEPKNIGSQRLLAEAAKGTVVDKRLWTGIAALTKAAGNSTSLVGTPAQVTEALIEYYRLGISTFLIRGFDPLEDALAYGRDLLPLVRAAVAKEESAGAVEERETVHA</sequence>
<evidence type="ECO:0000256" key="3">
    <source>
        <dbReference type="ARBA" id="ARBA00023002"/>
    </source>
</evidence>
<dbReference type="RefSeq" id="WP_060856661.1">
    <property type="nucleotide sequence ID" value="NZ_FCOC02000010.1"/>
</dbReference>
<dbReference type="InterPro" id="IPR036661">
    <property type="entry name" value="Luciferase-like_sf"/>
</dbReference>
<dbReference type="PANTHER" id="PTHR42847">
    <property type="entry name" value="ALKANESULFONATE MONOOXYGENASE"/>
    <property type="match status" value="1"/>
</dbReference>
<dbReference type="InterPro" id="IPR050172">
    <property type="entry name" value="SsuD_RutA_monooxygenase"/>
</dbReference>
<dbReference type="GO" id="GO:0008726">
    <property type="term" value="F:alkanesulfonate monooxygenase activity"/>
    <property type="evidence" value="ECO:0007669"/>
    <property type="project" value="TreeGrafter"/>
</dbReference>
<dbReference type="InterPro" id="IPR011251">
    <property type="entry name" value="Luciferase-like_dom"/>
</dbReference>
<evidence type="ECO:0000256" key="2">
    <source>
        <dbReference type="ARBA" id="ARBA00022643"/>
    </source>
</evidence>
<dbReference type="AlphaFoldDB" id="A0A158GTV0"/>
<evidence type="ECO:0000256" key="1">
    <source>
        <dbReference type="ARBA" id="ARBA00022630"/>
    </source>
</evidence>
<proteinExistence type="predicted"/>
<gene>
    <name evidence="6" type="ORF">AWB64_03522</name>
</gene>
<dbReference type="PANTHER" id="PTHR42847:SF9">
    <property type="entry name" value="BLL6451 PROTEIN"/>
    <property type="match status" value="1"/>
</dbReference>